<reference evidence="2" key="1">
    <citation type="submission" date="2014-09" db="EMBL/GenBank/DDBJ databases">
        <authorList>
            <person name="Mudge J."/>
            <person name="Ramaraj T."/>
            <person name="Lindquist I.E."/>
            <person name="Bharti A.K."/>
            <person name="Sundararajan A."/>
            <person name="Cameron C.T."/>
            <person name="Woodward J.E."/>
            <person name="May G.D."/>
            <person name="Brubaker C."/>
            <person name="Broadhvest J."/>
            <person name="Wilkins T.A."/>
        </authorList>
    </citation>
    <scope>NUCLEOTIDE SEQUENCE</scope>
    <source>
        <strain evidence="2">cv. AKA8401</strain>
    </source>
</reference>
<protein>
    <submittedName>
        <fullName evidence="1">Uncharacterized protein</fullName>
    </submittedName>
</protein>
<name>A0A0B0MW13_GOSAR</name>
<dbReference type="Proteomes" id="UP000032142">
    <property type="component" value="Unassembled WGS sequence"/>
</dbReference>
<evidence type="ECO:0000313" key="2">
    <source>
        <dbReference type="Proteomes" id="UP000032142"/>
    </source>
</evidence>
<evidence type="ECO:0000313" key="1">
    <source>
        <dbReference type="EMBL" id="KHG04562.1"/>
    </source>
</evidence>
<dbReference type="AlphaFoldDB" id="A0A0B0MW13"/>
<sequence>MGYKVLVVMISYGLCESKEEGGSCIGCGQG</sequence>
<gene>
    <name evidence="1" type="ORF">F383_29347</name>
</gene>
<organism evidence="1 2">
    <name type="scientific">Gossypium arboreum</name>
    <name type="common">Tree cotton</name>
    <name type="synonym">Gossypium nanking</name>
    <dbReference type="NCBI Taxonomy" id="29729"/>
    <lineage>
        <taxon>Eukaryota</taxon>
        <taxon>Viridiplantae</taxon>
        <taxon>Streptophyta</taxon>
        <taxon>Embryophyta</taxon>
        <taxon>Tracheophyta</taxon>
        <taxon>Spermatophyta</taxon>
        <taxon>Magnoliopsida</taxon>
        <taxon>eudicotyledons</taxon>
        <taxon>Gunneridae</taxon>
        <taxon>Pentapetalae</taxon>
        <taxon>rosids</taxon>
        <taxon>malvids</taxon>
        <taxon>Malvales</taxon>
        <taxon>Malvaceae</taxon>
        <taxon>Malvoideae</taxon>
        <taxon>Gossypium</taxon>
    </lineage>
</organism>
<accession>A0A0B0MW13</accession>
<proteinExistence type="predicted"/>
<comment type="caution">
    <text evidence="1">The sequence shown here is derived from an EMBL/GenBank/DDBJ whole genome shotgun (WGS) entry which is preliminary data.</text>
</comment>
<dbReference type="EMBL" id="JRRC01413914">
    <property type="protein sequence ID" value="KHG04562.1"/>
    <property type="molecule type" value="Genomic_DNA"/>
</dbReference>
<keyword evidence="2" id="KW-1185">Reference proteome</keyword>